<sequence length="114" mass="12803">MKPDKESAARGLAQVEGYLLWNAEVEEARRRAVRFTEQLPWLTTAQRENVERVYVTDRVAACRESLTKVADRAAELRGEYTARYDRLRARCVAVSALTVGAVSGTFMALVLLGR</sequence>
<feature type="transmembrane region" description="Helical" evidence="1">
    <location>
        <begin position="91"/>
        <end position="112"/>
    </location>
</feature>
<dbReference type="RefSeq" id="WP_056788832.1">
    <property type="nucleotide sequence ID" value="NZ_BMWJ01000017.1"/>
</dbReference>
<comment type="caution">
    <text evidence="2">The sequence shown here is derived from an EMBL/GenBank/DDBJ whole genome shotgun (WGS) entry which is preliminary data.</text>
</comment>
<evidence type="ECO:0000313" key="2">
    <source>
        <dbReference type="EMBL" id="MBP2363779.1"/>
    </source>
</evidence>
<evidence type="ECO:0000313" key="3">
    <source>
        <dbReference type="Proteomes" id="UP001519311"/>
    </source>
</evidence>
<evidence type="ECO:0000256" key="1">
    <source>
        <dbReference type="SAM" id="Phobius"/>
    </source>
</evidence>
<dbReference type="Proteomes" id="UP001519311">
    <property type="component" value="Unassembled WGS sequence"/>
</dbReference>
<dbReference type="GeneID" id="97346792"/>
<keyword evidence="1" id="KW-1133">Transmembrane helix</keyword>
<keyword evidence="1" id="KW-0812">Transmembrane</keyword>
<accession>A0ABS4VIM7</accession>
<protein>
    <recommendedName>
        <fullName evidence="4">Cytochrome C oxidase subunit I</fullName>
    </recommendedName>
</protein>
<name>A0ABS4VIM7_9ACTN</name>
<reference evidence="2 3" key="1">
    <citation type="submission" date="2021-03" db="EMBL/GenBank/DDBJ databases">
        <title>Sequencing the genomes of 1000 actinobacteria strains.</title>
        <authorList>
            <person name="Klenk H.-P."/>
        </authorList>
    </citation>
    <scope>NUCLEOTIDE SEQUENCE [LARGE SCALE GENOMIC DNA]</scope>
    <source>
        <strain evidence="2 3">DSM 40843</strain>
    </source>
</reference>
<proteinExistence type="predicted"/>
<keyword evidence="3" id="KW-1185">Reference proteome</keyword>
<gene>
    <name evidence="2" type="ORF">JOF59_006271</name>
</gene>
<keyword evidence="1" id="KW-0472">Membrane</keyword>
<organism evidence="2 3">
    <name type="scientific">Streptomyces clavifer</name>
    <dbReference type="NCBI Taxonomy" id="68188"/>
    <lineage>
        <taxon>Bacteria</taxon>
        <taxon>Bacillati</taxon>
        <taxon>Actinomycetota</taxon>
        <taxon>Actinomycetes</taxon>
        <taxon>Kitasatosporales</taxon>
        <taxon>Streptomycetaceae</taxon>
        <taxon>Streptomyces</taxon>
    </lineage>
</organism>
<evidence type="ECO:0008006" key="4">
    <source>
        <dbReference type="Google" id="ProtNLM"/>
    </source>
</evidence>
<dbReference type="EMBL" id="JAGINS010000002">
    <property type="protein sequence ID" value="MBP2363779.1"/>
    <property type="molecule type" value="Genomic_DNA"/>
</dbReference>